<dbReference type="EMBL" id="JADEXG010000014">
    <property type="protein sequence ID" value="MBE9077278.1"/>
    <property type="molecule type" value="Genomic_DNA"/>
</dbReference>
<name>A0A8J7AGT0_9CYAN</name>
<evidence type="ECO:0000313" key="1">
    <source>
        <dbReference type="EMBL" id="MBE9077278.1"/>
    </source>
</evidence>
<evidence type="ECO:0000313" key="2">
    <source>
        <dbReference type="Proteomes" id="UP000636505"/>
    </source>
</evidence>
<gene>
    <name evidence="1" type="ORF">IQ241_08210</name>
</gene>
<comment type="caution">
    <text evidence="1">The sequence shown here is derived from an EMBL/GenBank/DDBJ whole genome shotgun (WGS) entry which is preliminary data.</text>
</comment>
<organism evidence="1 2">
    <name type="scientific">Vasconcelosia minhoensis LEGE 07310</name>
    <dbReference type="NCBI Taxonomy" id="915328"/>
    <lineage>
        <taxon>Bacteria</taxon>
        <taxon>Bacillati</taxon>
        <taxon>Cyanobacteriota</taxon>
        <taxon>Cyanophyceae</taxon>
        <taxon>Nodosilineales</taxon>
        <taxon>Cymatolegaceae</taxon>
        <taxon>Vasconcelosia</taxon>
        <taxon>Vasconcelosia minhoensis</taxon>
    </lineage>
</organism>
<sequence length="277" mass="30590">MDLSPAELKFVLRLLGYPGYRTAIAQLRSSPQNTAADRICRRLGELGLVDYTSEIVRFAIAPAGRMLLGLGTTSLPVTPSELWILRSCQSGAIRPEEIHRKVSSLERLALVRNLDQRGLVKIKKIDIKEAWLTAAGQQFLRQDWQPHGSASSISGDLLSSYLRFLRQFMGQLNGGPETAQQDDPKGEVKPTAATVLQTIQQLDRTLASENGLPIFHLRDALQPPLTRAELDEQLYQLQREDRIELSPLQAISAYGQAQIAAGIPQAIAGPLFFISVI</sequence>
<protein>
    <submittedName>
        <fullName evidence="1">Uncharacterized protein</fullName>
    </submittedName>
</protein>
<keyword evidence="2" id="KW-1185">Reference proteome</keyword>
<accession>A0A8J7AGT0</accession>
<reference evidence="1" key="1">
    <citation type="submission" date="2020-10" db="EMBL/GenBank/DDBJ databases">
        <authorList>
            <person name="Castelo-Branco R."/>
            <person name="Eusebio N."/>
            <person name="Adriana R."/>
            <person name="Vieira A."/>
            <person name="Brugerolle De Fraissinette N."/>
            <person name="Rezende De Castro R."/>
            <person name="Schneider M.P."/>
            <person name="Vasconcelos V."/>
            <person name="Leao P.N."/>
        </authorList>
    </citation>
    <scope>NUCLEOTIDE SEQUENCE</scope>
    <source>
        <strain evidence="1">LEGE 07310</strain>
    </source>
</reference>
<dbReference type="Proteomes" id="UP000636505">
    <property type="component" value="Unassembled WGS sequence"/>
</dbReference>
<dbReference type="RefSeq" id="WP_193905939.1">
    <property type="nucleotide sequence ID" value="NZ_JADEXG010000014.1"/>
</dbReference>
<dbReference type="AlphaFoldDB" id="A0A8J7AGT0"/>
<proteinExistence type="predicted"/>